<protein>
    <submittedName>
        <fullName evidence="1">Uncharacterized protein</fullName>
    </submittedName>
</protein>
<dbReference type="EMBL" id="GGEC01057410">
    <property type="protein sequence ID" value="MBX37894.1"/>
    <property type="molecule type" value="Transcribed_RNA"/>
</dbReference>
<reference evidence="1" key="1">
    <citation type="submission" date="2018-02" db="EMBL/GenBank/DDBJ databases">
        <title>Rhizophora mucronata_Transcriptome.</title>
        <authorList>
            <person name="Meera S.P."/>
            <person name="Sreeshan A."/>
            <person name="Augustine A."/>
        </authorList>
    </citation>
    <scope>NUCLEOTIDE SEQUENCE</scope>
    <source>
        <tissue evidence="1">Leaf</tissue>
    </source>
</reference>
<evidence type="ECO:0000313" key="1">
    <source>
        <dbReference type="EMBL" id="MBX37894.1"/>
    </source>
</evidence>
<organism evidence="1">
    <name type="scientific">Rhizophora mucronata</name>
    <name type="common">Asiatic mangrove</name>
    <dbReference type="NCBI Taxonomy" id="61149"/>
    <lineage>
        <taxon>Eukaryota</taxon>
        <taxon>Viridiplantae</taxon>
        <taxon>Streptophyta</taxon>
        <taxon>Embryophyta</taxon>
        <taxon>Tracheophyta</taxon>
        <taxon>Spermatophyta</taxon>
        <taxon>Magnoliopsida</taxon>
        <taxon>eudicotyledons</taxon>
        <taxon>Gunneridae</taxon>
        <taxon>Pentapetalae</taxon>
        <taxon>rosids</taxon>
        <taxon>fabids</taxon>
        <taxon>Malpighiales</taxon>
        <taxon>Rhizophoraceae</taxon>
        <taxon>Rhizophora</taxon>
    </lineage>
</organism>
<sequence length="53" mass="6145">MGMQIVYRNNKVDVNYHKIKQVKATGLAPQKAPIVKQVAEDKIWETRLHKKSI</sequence>
<dbReference type="AlphaFoldDB" id="A0A2P2N5X7"/>
<proteinExistence type="predicted"/>
<accession>A0A2P2N5X7</accession>
<name>A0A2P2N5X7_RHIMU</name>